<protein>
    <submittedName>
        <fullName evidence="6">LacI family DNA-binding transcriptional regulator</fullName>
    </submittedName>
</protein>
<evidence type="ECO:0000256" key="4">
    <source>
        <dbReference type="SAM" id="MobiDB-lite"/>
    </source>
</evidence>
<evidence type="ECO:0000313" key="6">
    <source>
        <dbReference type="EMBL" id="MFD1533360.1"/>
    </source>
</evidence>
<comment type="caution">
    <text evidence="6">The sequence shown here is derived from an EMBL/GenBank/DDBJ whole genome shotgun (WGS) entry which is preliminary data.</text>
</comment>
<dbReference type="InterPro" id="IPR028082">
    <property type="entry name" value="Peripla_BP_I"/>
</dbReference>
<organism evidence="6 7">
    <name type="scientific">Pseudonocardia aurantiaca</name>
    <dbReference type="NCBI Taxonomy" id="75290"/>
    <lineage>
        <taxon>Bacteria</taxon>
        <taxon>Bacillati</taxon>
        <taxon>Actinomycetota</taxon>
        <taxon>Actinomycetes</taxon>
        <taxon>Pseudonocardiales</taxon>
        <taxon>Pseudonocardiaceae</taxon>
        <taxon>Pseudonocardia</taxon>
    </lineage>
</organism>
<dbReference type="InterPro" id="IPR046335">
    <property type="entry name" value="LacI/GalR-like_sensor"/>
</dbReference>
<gene>
    <name evidence="6" type="ORF">ACFSCY_28445</name>
</gene>
<dbReference type="GO" id="GO:0003677">
    <property type="term" value="F:DNA binding"/>
    <property type="evidence" value="ECO:0007669"/>
    <property type="project" value="UniProtKB-KW"/>
</dbReference>
<dbReference type="Gene3D" id="1.10.260.40">
    <property type="entry name" value="lambda repressor-like DNA-binding domains"/>
    <property type="match status" value="1"/>
</dbReference>
<dbReference type="Pfam" id="PF00356">
    <property type="entry name" value="LacI"/>
    <property type="match status" value="1"/>
</dbReference>
<dbReference type="Pfam" id="PF13377">
    <property type="entry name" value="Peripla_BP_3"/>
    <property type="match status" value="1"/>
</dbReference>
<feature type="region of interest" description="Disordered" evidence="4">
    <location>
        <begin position="1"/>
        <end position="25"/>
    </location>
</feature>
<dbReference type="SUPFAM" id="SSF47413">
    <property type="entry name" value="lambda repressor-like DNA-binding domains"/>
    <property type="match status" value="1"/>
</dbReference>
<sequence length="363" mass="37533">MAESHRSGRNVALTAPERSAGSRHTRRTTLATIAASAGVSVATVSKVVNGRADVAAGTRAVVEELLRRHEYVPPSVRRAAGASTTVELLISGPFGVYSTQVIEGVVQAGAETGTSIVVGSLDDHRQPGFAPQGWARRLVGAGRAGVIVVTGALTGGHVTALALAGVPLVVIDPLNMPGAEVTSVGSTNFAGGMSATRHLLDLGHERIAYVGGPPSSGCNQARLHGYRAALENSGITSRPEYVANEDFAYDVGRRAGGRMLDLAARPTAIVGGCDTIAIGIMEAARVRGLRIPEDVSVTGFDDTELSTMTSPPLSVIRQPLREMGRVALKSVLQLAAGDALDSHHVELATELVVRGSTAPPPDL</sequence>
<dbReference type="PANTHER" id="PTHR30146">
    <property type="entry name" value="LACI-RELATED TRANSCRIPTIONAL REPRESSOR"/>
    <property type="match status" value="1"/>
</dbReference>
<dbReference type="PROSITE" id="PS50932">
    <property type="entry name" value="HTH_LACI_2"/>
    <property type="match status" value="1"/>
</dbReference>
<dbReference type="InterPro" id="IPR010982">
    <property type="entry name" value="Lambda_DNA-bd_dom_sf"/>
</dbReference>
<keyword evidence="1" id="KW-0805">Transcription regulation</keyword>
<dbReference type="CDD" id="cd01392">
    <property type="entry name" value="HTH_LacI"/>
    <property type="match status" value="1"/>
</dbReference>
<proteinExistence type="predicted"/>
<dbReference type="PANTHER" id="PTHR30146:SF153">
    <property type="entry name" value="LACTOSE OPERON REPRESSOR"/>
    <property type="match status" value="1"/>
</dbReference>
<evidence type="ECO:0000256" key="2">
    <source>
        <dbReference type="ARBA" id="ARBA00023125"/>
    </source>
</evidence>
<dbReference type="SUPFAM" id="SSF53822">
    <property type="entry name" value="Periplasmic binding protein-like I"/>
    <property type="match status" value="1"/>
</dbReference>
<dbReference type="EMBL" id="JBHUCP010000025">
    <property type="protein sequence ID" value="MFD1533360.1"/>
    <property type="molecule type" value="Genomic_DNA"/>
</dbReference>
<dbReference type="RefSeq" id="WP_343985214.1">
    <property type="nucleotide sequence ID" value="NZ_BAAAJG010000026.1"/>
</dbReference>
<dbReference type="Proteomes" id="UP001597145">
    <property type="component" value="Unassembled WGS sequence"/>
</dbReference>
<reference evidence="7" key="1">
    <citation type="journal article" date="2019" name="Int. J. Syst. Evol. Microbiol.">
        <title>The Global Catalogue of Microorganisms (GCM) 10K type strain sequencing project: providing services to taxonomists for standard genome sequencing and annotation.</title>
        <authorList>
            <consortium name="The Broad Institute Genomics Platform"/>
            <consortium name="The Broad Institute Genome Sequencing Center for Infectious Disease"/>
            <person name="Wu L."/>
            <person name="Ma J."/>
        </authorList>
    </citation>
    <scope>NUCLEOTIDE SEQUENCE [LARGE SCALE GENOMIC DNA]</scope>
    <source>
        <strain evidence="7">JCM 12165</strain>
    </source>
</reference>
<dbReference type="SMART" id="SM00354">
    <property type="entry name" value="HTH_LACI"/>
    <property type="match status" value="1"/>
</dbReference>
<evidence type="ECO:0000256" key="1">
    <source>
        <dbReference type="ARBA" id="ARBA00023015"/>
    </source>
</evidence>
<keyword evidence="2 6" id="KW-0238">DNA-binding</keyword>
<name>A0ABW4FSR0_9PSEU</name>
<feature type="domain" description="HTH lacI-type" evidence="5">
    <location>
        <begin position="28"/>
        <end position="82"/>
    </location>
</feature>
<evidence type="ECO:0000256" key="3">
    <source>
        <dbReference type="ARBA" id="ARBA00023163"/>
    </source>
</evidence>
<accession>A0ABW4FSR0</accession>
<dbReference type="Gene3D" id="3.40.50.2300">
    <property type="match status" value="2"/>
</dbReference>
<dbReference type="InterPro" id="IPR000843">
    <property type="entry name" value="HTH_LacI"/>
</dbReference>
<keyword evidence="3" id="KW-0804">Transcription</keyword>
<keyword evidence="7" id="KW-1185">Reference proteome</keyword>
<evidence type="ECO:0000259" key="5">
    <source>
        <dbReference type="PROSITE" id="PS50932"/>
    </source>
</evidence>
<evidence type="ECO:0000313" key="7">
    <source>
        <dbReference type="Proteomes" id="UP001597145"/>
    </source>
</evidence>